<keyword evidence="2" id="KW-1185">Reference proteome</keyword>
<protein>
    <submittedName>
        <fullName evidence="1">Uncharacterized protein</fullName>
    </submittedName>
</protein>
<dbReference type="Proteomes" id="UP001434883">
    <property type="component" value="Unassembled WGS sequence"/>
</dbReference>
<sequence length="117" mass="13420">MRSANGLLMLPPKTEQYVELHKGEDKQATNEPSAMFLRFSCRPSCHLLPITMATPEDFLSGPGTGWDGFQSMKPLLLLWRCDVFRNFPVTTNAPQSRFQLFMLRLCHSRLKNDSFIL</sequence>
<accession>A0ABV0SBB7</accession>
<dbReference type="EMBL" id="JAHRIN010072363">
    <property type="protein sequence ID" value="MEQ2216817.1"/>
    <property type="molecule type" value="Genomic_DNA"/>
</dbReference>
<comment type="caution">
    <text evidence="1">The sequence shown here is derived from an EMBL/GenBank/DDBJ whole genome shotgun (WGS) entry which is preliminary data.</text>
</comment>
<evidence type="ECO:0000313" key="2">
    <source>
        <dbReference type="Proteomes" id="UP001434883"/>
    </source>
</evidence>
<organism evidence="1 2">
    <name type="scientific">Xenoophorus captivus</name>
    <dbReference type="NCBI Taxonomy" id="1517983"/>
    <lineage>
        <taxon>Eukaryota</taxon>
        <taxon>Metazoa</taxon>
        <taxon>Chordata</taxon>
        <taxon>Craniata</taxon>
        <taxon>Vertebrata</taxon>
        <taxon>Euteleostomi</taxon>
        <taxon>Actinopterygii</taxon>
        <taxon>Neopterygii</taxon>
        <taxon>Teleostei</taxon>
        <taxon>Neoteleostei</taxon>
        <taxon>Acanthomorphata</taxon>
        <taxon>Ovalentaria</taxon>
        <taxon>Atherinomorphae</taxon>
        <taxon>Cyprinodontiformes</taxon>
        <taxon>Goodeidae</taxon>
        <taxon>Xenoophorus</taxon>
    </lineage>
</organism>
<gene>
    <name evidence="1" type="ORF">XENOCAPTIV_022864</name>
</gene>
<evidence type="ECO:0000313" key="1">
    <source>
        <dbReference type="EMBL" id="MEQ2216817.1"/>
    </source>
</evidence>
<proteinExistence type="predicted"/>
<name>A0ABV0SBB7_9TELE</name>
<reference evidence="1 2" key="1">
    <citation type="submission" date="2021-06" db="EMBL/GenBank/DDBJ databases">
        <authorList>
            <person name="Palmer J.M."/>
        </authorList>
    </citation>
    <scope>NUCLEOTIDE SEQUENCE [LARGE SCALE GENOMIC DNA]</scope>
    <source>
        <strain evidence="1 2">XC_2019</strain>
        <tissue evidence="1">Muscle</tissue>
    </source>
</reference>